<evidence type="ECO:0000256" key="2">
    <source>
        <dbReference type="ARBA" id="ARBA00022980"/>
    </source>
</evidence>
<feature type="domain" description="Large ribosomal subunit protein uL15/eL18" evidence="5">
    <location>
        <begin position="72"/>
        <end position="145"/>
    </location>
</feature>
<reference evidence="6" key="1">
    <citation type="submission" date="2022-03" db="EMBL/GenBank/DDBJ databases">
        <title>Draft genome sequence of Aduncisulcus paluster, a free-living microaerophilic Fornicata.</title>
        <authorList>
            <person name="Yuyama I."/>
            <person name="Kume K."/>
            <person name="Tamura T."/>
            <person name="Inagaki Y."/>
            <person name="Hashimoto T."/>
        </authorList>
    </citation>
    <scope>NUCLEOTIDE SEQUENCE</scope>
    <source>
        <strain evidence="6">NY0171</strain>
    </source>
</reference>
<name>A0ABQ5K0A3_9EUKA</name>
<keyword evidence="3" id="KW-0687">Ribonucleoprotein</keyword>
<evidence type="ECO:0000256" key="4">
    <source>
        <dbReference type="SAM" id="MobiDB-lite"/>
    </source>
</evidence>
<dbReference type="Pfam" id="PF00828">
    <property type="entry name" value="Ribosomal_L27A"/>
    <property type="match status" value="1"/>
</dbReference>
<dbReference type="HAMAP" id="MF_01341">
    <property type="entry name" value="Ribosomal_uL15"/>
    <property type="match status" value="1"/>
</dbReference>
<comment type="caution">
    <text evidence="6">The sequence shown here is derived from an EMBL/GenBank/DDBJ whole genome shotgun (WGS) entry which is preliminary data.</text>
</comment>
<keyword evidence="2 6" id="KW-0689">Ribosomal protein</keyword>
<evidence type="ECO:0000256" key="3">
    <source>
        <dbReference type="ARBA" id="ARBA00023274"/>
    </source>
</evidence>
<organism evidence="6 7">
    <name type="scientific">Aduncisulcus paluster</name>
    <dbReference type="NCBI Taxonomy" id="2918883"/>
    <lineage>
        <taxon>Eukaryota</taxon>
        <taxon>Metamonada</taxon>
        <taxon>Carpediemonas-like organisms</taxon>
        <taxon>Aduncisulcus</taxon>
    </lineage>
</organism>
<dbReference type="PANTHER" id="PTHR11721">
    <property type="entry name" value="60S RIBOSOMAL PROTEIN L27A"/>
    <property type="match status" value="1"/>
</dbReference>
<dbReference type="EMBL" id="BQXS01012512">
    <property type="protein sequence ID" value="GKT24258.1"/>
    <property type="molecule type" value="Genomic_DNA"/>
</dbReference>
<evidence type="ECO:0000313" key="7">
    <source>
        <dbReference type="Proteomes" id="UP001057375"/>
    </source>
</evidence>
<evidence type="ECO:0000313" key="6">
    <source>
        <dbReference type="EMBL" id="GKT24258.1"/>
    </source>
</evidence>
<keyword evidence="7" id="KW-1185">Reference proteome</keyword>
<comment type="similarity">
    <text evidence="1">Belongs to the universal ribosomal protein uL15 family.</text>
</comment>
<protein>
    <submittedName>
        <fullName evidence="6">Ribosomal protein L15 like protein</fullName>
    </submittedName>
</protein>
<dbReference type="Proteomes" id="UP001057375">
    <property type="component" value="Unassembled WGS sequence"/>
</dbReference>
<dbReference type="InterPro" id="IPR036227">
    <property type="entry name" value="Ribosomal_uL15/eL18_sf"/>
</dbReference>
<sequence length="149" mass="16652">MVSRLSKNRKKRGHVSAGHGRIGKHRCHPGGRGKAGGFHHHRTFMLKFHPGSLGKQGMRHYHVRAGEYHCPTINLDQIWTLVPEELRSQHLEAKDSKNALVIDVTKFGFHKVLGRGRLPKCPVIIRAKEFSKIACQKISAVEGVAELSA</sequence>
<dbReference type="PANTHER" id="PTHR11721:SF3">
    <property type="entry name" value="LARGE RIBOSOMAL SUBUNIT PROTEIN UL15"/>
    <property type="match status" value="1"/>
</dbReference>
<accession>A0ABQ5K0A3</accession>
<dbReference type="GO" id="GO:0005840">
    <property type="term" value="C:ribosome"/>
    <property type="evidence" value="ECO:0007669"/>
    <property type="project" value="UniProtKB-KW"/>
</dbReference>
<dbReference type="Gene3D" id="3.100.10.10">
    <property type="match status" value="1"/>
</dbReference>
<evidence type="ECO:0000256" key="1">
    <source>
        <dbReference type="ARBA" id="ARBA00007320"/>
    </source>
</evidence>
<gene>
    <name evidence="6" type="ORF">ADUPG1_012680</name>
</gene>
<dbReference type="InterPro" id="IPR021131">
    <property type="entry name" value="Ribosomal_uL15/eL18"/>
</dbReference>
<feature type="compositionally biased region" description="Basic residues" evidence="4">
    <location>
        <begin position="21"/>
        <end position="35"/>
    </location>
</feature>
<feature type="region of interest" description="Disordered" evidence="4">
    <location>
        <begin position="1"/>
        <end position="35"/>
    </location>
</feature>
<dbReference type="InterPro" id="IPR030878">
    <property type="entry name" value="Ribosomal_uL15"/>
</dbReference>
<proteinExistence type="inferred from homology"/>
<dbReference type="SUPFAM" id="SSF52080">
    <property type="entry name" value="Ribosomal proteins L15p and L18e"/>
    <property type="match status" value="1"/>
</dbReference>
<feature type="compositionally biased region" description="Basic residues" evidence="4">
    <location>
        <begin position="1"/>
        <end position="14"/>
    </location>
</feature>
<evidence type="ECO:0000259" key="5">
    <source>
        <dbReference type="Pfam" id="PF00828"/>
    </source>
</evidence>